<protein>
    <recommendedName>
        <fullName evidence="3">HNH nuclease domain-containing protein</fullName>
    </recommendedName>
</protein>
<organism evidence="1 2">
    <name type="scientific">Chryseobacterium formosense</name>
    <dbReference type="NCBI Taxonomy" id="236814"/>
    <lineage>
        <taxon>Bacteria</taxon>
        <taxon>Pseudomonadati</taxon>
        <taxon>Bacteroidota</taxon>
        <taxon>Flavobacteriia</taxon>
        <taxon>Flavobacteriales</taxon>
        <taxon>Weeksellaceae</taxon>
        <taxon>Chryseobacterium group</taxon>
        <taxon>Chryseobacterium</taxon>
    </lineage>
</organism>
<dbReference type="AlphaFoldDB" id="A0A085ZA88"/>
<dbReference type="STRING" id="236814.IX39_12315"/>
<gene>
    <name evidence="1" type="ORF">IX39_12315</name>
</gene>
<proteinExistence type="predicted"/>
<comment type="caution">
    <text evidence="1">The sequence shown here is derived from an EMBL/GenBank/DDBJ whole genome shotgun (WGS) entry which is preliminary data.</text>
</comment>
<accession>A0A085ZA88</accession>
<evidence type="ECO:0008006" key="3">
    <source>
        <dbReference type="Google" id="ProtNLM"/>
    </source>
</evidence>
<dbReference type="eggNOG" id="COG1403">
    <property type="taxonomic scope" value="Bacteria"/>
</dbReference>
<reference evidence="1 2" key="1">
    <citation type="submission" date="2014-07" db="EMBL/GenBank/DDBJ databases">
        <title>Genome of Chryseobacterium formosense LMG 24722.</title>
        <authorList>
            <person name="Pipes S.E."/>
            <person name="Stropko S.J."/>
            <person name="Newman J.D."/>
        </authorList>
    </citation>
    <scope>NUCLEOTIDE SEQUENCE [LARGE SCALE GENOMIC DNA]</scope>
    <source>
        <strain evidence="1 2">LMG 24722</strain>
    </source>
</reference>
<evidence type="ECO:0000313" key="1">
    <source>
        <dbReference type="EMBL" id="KFF01352.1"/>
    </source>
</evidence>
<dbReference type="EMBL" id="JPRP01000001">
    <property type="protein sequence ID" value="KFF01352.1"/>
    <property type="molecule type" value="Genomic_DNA"/>
</dbReference>
<dbReference type="Proteomes" id="UP000028713">
    <property type="component" value="Unassembled WGS sequence"/>
</dbReference>
<keyword evidence="2" id="KW-1185">Reference proteome</keyword>
<name>A0A085ZA88_9FLAO</name>
<evidence type="ECO:0000313" key="2">
    <source>
        <dbReference type="Proteomes" id="UP000028713"/>
    </source>
</evidence>
<sequence>MIYLGEIPKEILDKHWEYFENSIGYKKIEEYKNQNILPSKQRALFRIISNHELLKKIIIGKPSEIRELIDQYNEVVINKGIIISNEVFSFYKDFIVTGGWNSIWLKINREAWLSHKKNIKARMIYLDKRFSSMEMLYGLGKNDRLNIGVLKSRFNNINNNISSNLESWNDLLKSIFDYSKFIEINDNWNAYKYTTDLGITVCPYCNRNYIHTLETDSGRTRAELDHFYPKSLYPFLSISIYNLIPSCHICNSNLKGSKNFFEEQHMHPFENLNQSKITFKLHYTDLKIETVIPNTNQFEIDFDFSPSLKNSEMTMINNSLKTFKTKELYNNHKDIAQELIYKAYYYNRTKIEELQSILGDNSGIDENFIERIVYGNYIHENNFGKRPLAKFTGEIISNLEN</sequence>
<dbReference type="Gene3D" id="1.10.30.50">
    <property type="match status" value="1"/>
</dbReference>